<dbReference type="InterPro" id="IPR001128">
    <property type="entry name" value="Cyt_P450"/>
</dbReference>
<comment type="similarity">
    <text evidence="1 2">Belongs to the cytochrome P450 family.</text>
</comment>
<accession>A0ABU2U7F3</accession>
<protein>
    <submittedName>
        <fullName evidence="3">Cytochrome P450</fullName>
    </submittedName>
</protein>
<dbReference type="PRINTS" id="PR00385">
    <property type="entry name" value="P450"/>
</dbReference>
<evidence type="ECO:0000256" key="2">
    <source>
        <dbReference type="RuleBase" id="RU000461"/>
    </source>
</evidence>
<dbReference type="PROSITE" id="PS00086">
    <property type="entry name" value="CYTOCHROME_P450"/>
    <property type="match status" value="1"/>
</dbReference>
<dbReference type="PRINTS" id="PR00359">
    <property type="entry name" value="BP450"/>
</dbReference>
<dbReference type="CDD" id="cd11029">
    <property type="entry name" value="CYP107-like"/>
    <property type="match status" value="1"/>
</dbReference>
<dbReference type="RefSeq" id="WP_311700600.1">
    <property type="nucleotide sequence ID" value="NZ_JAVREY010000096.1"/>
</dbReference>
<keyword evidence="2" id="KW-0479">Metal-binding</keyword>
<dbReference type="InterPro" id="IPR036396">
    <property type="entry name" value="Cyt_P450_sf"/>
</dbReference>
<organism evidence="3 4">
    <name type="scientific">Streptomyces gibsoniae</name>
    <dbReference type="NCBI Taxonomy" id="3075529"/>
    <lineage>
        <taxon>Bacteria</taxon>
        <taxon>Bacillati</taxon>
        <taxon>Actinomycetota</taxon>
        <taxon>Actinomycetes</taxon>
        <taxon>Kitasatosporales</taxon>
        <taxon>Streptomycetaceae</taxon>
        <taxon>Streptomyces</taxon>
    </lineage>
</organism>
<name>A0ABU2U7F3_9ACTN</name>
<reference evidence="4" key="1">
    <citation type="submission" date="2023-07" db="EMBL/GenBank/DDBJ databases">
        <title>30 novel species of actinomycetes from the DSMZ collection.</title>
        <authorList>
            <person name="Nouioui I."/>
        </authorList>
    </citation>
    <scope>NUCLEOTIDE SEQUENCE [LARGE SCALE GENOMIC DNA]</scope>
    <source>
        <strain evidence="4">DSM 41699</strain>
    </source>
</reference>
<evidence type="ECO:0000313" key="4">
    <source>
        <dbReference type="Proteomes" id="UP001183809"/>
    </source>
</evidence>
<dbReference type="InterPro" id="IPR002397">
    <property type="entry name" value="Cyt_P450_B"/>
</dbReference>
<dbReference type="Gene3D" id="1.10.630.10">
    <property type="entry name" value="Cytochrome P450"/>
    <property type="match status" value="1"/>
</dbReference>
<keyword evidence="2" id="KW-0349">Heme</keyword>
<gene>
    <name evidence="3" type="ORF">RM764_40380</name>
</gene>
<evidence type="ECO:0000256" key="1">
    <source>
        <dbReference type="ARBA" id="ARBA00010617"/>
    </source>
</evidence>
<comment type="caution">
    <text evidence="3">The sequence shown here is derived from an EMBL/GenBank/DDBJ whole genome shotgun (WGS) entry which is preliminary data.</text>
</comment>
<dbReference type="EMBL" id="JAVREY010000096">
    <property type="protein sequence ID" value="MDT0469159.1"/>
    <property type="molecule type" value="Genomic_DNA"/>
</dbReference>
<proteinExistence type="inferred from homology"/>
<sequence>MDPSGRDIQGEAALLRERGPVTQVELPGGVVVWAVTDTATIKSLLTDSRVSRDTYQHWPAWENGEGELAQTWPLAMWVADRNMITAYGEEHSRLRKLVAKAFTARRTAALRPRVEAITAELLDAVADKGRHGPVDLREEFAYGLPTQVISELLGIPDRMRDELLGIIGAWMTNQVSAEEVAGYERRVYELLAELVAFKRAEPADDLISALITVRDDDNGSGLTERELVDTILLTFTAGHETTANLIDQAVHALLTHPGQLALVRGGQAAWEDVIEEALRLEAPFANLPLRYAVEDIQVGDVTIAKGDAMIISFAAAGRDPKVHGGTADRFDITRATRKDHIGFGHGVHYCLGAPLARLEAGVALPALFARFPEMAFAKPAEELLPLESFVSNGHRELPVRIGTPAAV</sequence>
<keyword evidence="4" id="KW-1185">Reference proteome</keyword>
<keyword evidence="2" id="KW-0560">Oxidoreductase</keyword>
<dbReference type="PANTHER" id="PTHR46696:SF1">
    <property type="entry name" value="CYTOCHROME P450 YJIB-RELATED"/>
    <property type="match status" value="1"/>
</dbReference>
<dbReference type="PANTHER" id="PTHR46696">
    <property type="entry name" value="P450, PUTATIVE (EUROFUNG)-RELATED"/>
    <property type="match status" value="1"/>
</dbReference>
<dbReference type="InterPro" id="IPR017972">
    <property type="entry name" value="Cyt_P450_CS"/>
</dbReference>
<dbReference type="SUPFAM" id="SSF48264">
    <property type="entry name" value="Cytochrome P450"/>
    <property type="match status" value="1"/>
</dbReference>
<dbReference type="Proteomes" id="UP001183809">
    <property type="component" value="Unassembled WGS sequence"/>
</dbReference>
<dbReference type="Pfam" id="PF00067">
    <property type="entry name" value="p450"/>
    <property type="match status" value="2"/>
</dbReference>
<keyword evidence="2" id="KW-0408">Iron</keyword>
<evidence type="ECO:0000313" key="3">
    <source>
        <dbReference type="EMBL" id="MDT0469159.1"/>
    </source>
</evidence>
<keyword evidence="2" id="KW-0503">Monooxygenase</keyword>